<dbReference type="OrthoDB" id="4059150at2759"/>
<sequence>MQEGGATEKANRRQLQKNIENCVNVLQEGVDIEAAEAISVFSNKTTSNEKWAATLNGTYKIKTEHEIEEFIVAKKDYIEKIDKLEQKVNYFERLCNEMEELGRELEIKTKVERSR</sequence>
<evidence type="ECO:0000256" key="1">
    <source>
        <dbReference type="ARBA" id="ARBA00002069"/>
    </source>
</evidence>
<evidence type="ECO:0000256" key="6">
    <source>
        <dbReference type="ARBA" id="ARBA00022753"/>
    </source>
</evidence>
<feature type="coiled-coil region" evidence="9">
    <location>
        <begin position="67"/>
        <end position="101"/>
    </location>
</feature>
<protein>
    <recommendedName>
        <fullName evidence="4">Biogenesis of lysosome-related organelles complex 1 subunit BLI1</fullName>
    </recommendedName>
    <alternativeName>
        <fullName evidence="8">BLOC-1 interactor 1</fullName>
    </alternativeName>
</protein>
<keyword evidence="11" id="KW-1185">Reference proteome</keyword>
<proteinExistence type="inferred from homology"/>
<evidence type="ECO:0000256" key="9">
    <source>
        <dbReference type="SAM" id="Coils"/>
    </source>
</evidence>
<comment type="function">
    <text evidence="1">Component of the biogenesis of lysosome-related organelles complex-1 (BLOC-1) involved in endosomal cargo sorting.</text>
</comment>
<accession>A0A9P6WDV7</accession>
<dbReference type="AlphaFoldDB" id="A0A9P6WDV7"/>
<name>A0A9P6WDV7_MAUEX</name>
<gene>
    <name evidence="10" type="primary">BLI1</name>
    <name evidence="10" type="ORF">C6P45_004037</name>
</gene>
<keyword evidence="5" id="KW-0813">Transport</keyword>
<evidence type="ECO:0000256" key="5">
    <source>
        <dbReference type="ARBA" id="ARBA00022448"/>
    </source>
</evidence>
<keyword evidence="6" id="KW-0967">Endosome</keyword>
<evidence type="ECO:0000256" key="2">
    <source>
        <dbReference type="ARBA" id="ARBA00004177"/>
    </source>
</evidence>
<dbReference type="Proteomes" id="UP000750334">
    <property type="component" value="Unassembled WGS sequence"/>
</dbReference>
<evidence type="ECO:0000313" key="11">
    <source>
        <dbReference type="Proteomes" id="UP000750334"/>
    </source>
</evidence>
<comment type="similarity">
    <text evidence="3">Belongs to the BLI1 family.</text>
</comment>
<dbReference type="GO" id="GO:0005768">
    <property type="term" value="C:endosome"/>
    <property type="evidence" value="ECO:0007669"/>
    <property type="project" value="UniProtKB-SubCell"/>
</dbReference>
<dbReference type="EMBL" id="PUHR01000048">
    <property type="protein sequence ID" value="KAG0669193.1"/>
    <property type="molecule type" value="Genomic_DNA"/>
</dbReference>
<evidence type="ECO:0000256" key="4">
    <source>
        <dbReference type="ARBA" id="ARBA00015596"/>
    </source>
</evidence>
<comment type="caution">
    <text evidence="10">The sequence shown here is derived from an EMBL/GenBank/DDBJ whole genome shotgun (WGS) entry which is preliminary data.</text>
</comment>
<evidence type="ECO:0000256" key="3">
    <source>
        <dbReference type="ARBA" id="ARBA00005266"/>
    </source>
</evidence>
<evidence type="ECO:0000313" key="10">
    <source>
        <dbReference type="EMBL" id="KAG0669193.1"/>
    </source>
</evidence>
<keyword evidence="7 9" id="KW-0175">Coiled coil</keyword>
<evidence type="ECO:0000256" key="7">
    <source>
        <dbReference type="ARBA" id="ARBA00023054"/>
    </source>
</evidence>
<organism evidence="10 11">
    <name type="scientific">Maudiozyma exigua</name>
    <name type="common">Yeast</name>
    <name type="synonym">Kazachstania exigua</name>
    <dbReference type="NCBI Taxonomy" id="34358"/>
    <lineage>
        <taxon>Eukaryota</taxon>
        <taxon>Fungi</taxon>
        <taxon>Dikarya</taxon>
        <taxon>Ascomycota</taxon>
        <taxon>Saccharomycotina</taxon>
        <taxon>Saccharomycetes</taxon>
        <taxon>Saccharomycetales</taxon>
        <taxon>Saccharomycetaceae</taxon>
        <taxon>Maudiozyma</taxon>
    </lineage>
</organism>
<dbReference type="Pfam" id="PF17324">
    <property type="entry name" value="BLI1"/>
    <property type="match status" value="1"/>
</dbReference>
<dbReference type="InterPro" id="IPR020491">
    <property type="entry name" value="BLI1"/>
</dbReference>
<reference evidence="10 11" key="1">
    <citation type="submission" date="2020-11" db="EMBL/GenBank/DDBJ databases">
        <title>Kefir isolates.</title>
        <authorList>
            <person name="Marcisauskas S."/>
            <person name="Kim Y."/>
            <person name="Blasche S."/>
        </authorList>
    </citation>
    <scope>NUCLEOTIDE SEQUENCE [LARGE SCALE GENOMIC DNA]</scope>
    <source>
        <strain evidence="10 11">OG2</strain>
    </source>
</reference>
<evidence type="ECO:0000256" key="8">
    <source>
        <dbReference type="ARBA" id="ARBA00032430"/>
    </source>
</evidence>
<comment type="subcellular location">
    <subcellularLocation>
        <location evidence="2">Endosome</location>
    </subcellularLocation>
</comment>